<dbReference type="PRINTS" id="PR00990">
    <property type="entry name" value="RIBOKINASE"/>
</dbReference>
<dbReference type="InterPro" id="IPR011611">
    <property type="entry name" value="PfkB_dom"/>
</dbReference>
<evidence type="ECO:0000256" key="3">
    <source>
        <dbReference type="ARBA" id="ARBA00016943"/>
    </source>
</evidence>
<gene>
    <name evidence="12 14" type="primary">rbsK</name>
    <name evidence="14" type="ORF">KZJ38_27145</name>
</gene>
<keyword evidence="5 12" id="KW-0479">Metal-binding</keyword>
<evidence type="ECO:0000313" key="15">
    <source>
        <dbReference type="Proteomes" id="UP000826462"/>
    </source>
</evidence>
<feature type="binding site" evidence="12">
    <location>
        <position position="297"/>
    </location>
    <ligand>
        <name>K(+)</name>
        <dbReference type="ChEBI" id="CHEBI:29103"/>
    </ligand>
</feature>
<feature type="binding site" evidence="12">
    <location>
        <position position="258"/>
    </location>
    <ligand>
        <name>K(+)</name>
        <dbReference type="ChEBI" id="CHEBI:29103"/>
    </ligand>
</feature>
<evidence type="ECO:0000256" key="8">
    <source>
        <dbReference type="ARBA" id="ARBA00022840"/>
    </source>
</evidence>
<feature type="binding site" evidence="12">
    <location>
        <begin position="44"/>
        <end position="48"/>
    </location>
    <ligand>
        <name>substrate</name>
    </ligand>
</feature>
<evidence type="ECO:0000256" key="2">
    <source>
        <dbReference type="ARBA" id="ARBA00012035"/>
    </source>
</evidence>
<dbReference type="GO" id="GO:0004747">
    <property type="term" value="F:ribokinase activity"/>
    <property type="evidence" value="ECO:0007669"/>
    <property type="project" value="UniProtKB-EC"/>
</dbReference>
<dbReference type="EMBL" id="CP080096">
    <property type="protein sequence ID" value="QYD73317.1"/>
    <property type="molecule type" value="Genomic_DNA"/>
</dbReference>
<reference evidence="14 15" key="1">
    <citation type="submission" date="2021-07" db="EMBL/GenBank/DDBJ databases">
        <title>Paraburkholderia edwinii protects Aspergillus sp. from phenazines by acting as a toxin sponge.</title>
        <authorList>
            <person name="Dahlstrom K.M."/>
            <person name="Newman D.K."/>
        </authorList>
    </citation>
    <scope>NUCLEOTIDE SEQUENCE [LARGE SCALE GENOMIC DNA]</scope>
    <source>
        <strain evidence="14 15">Pe01</strain>
    </source>
</reference>
<dbReference type="InterPro" id="IPR002173">
    <property type="entry name" value="Carboh/pur_kinase_PfkB_CS"/>
</dbReference>
<name>A0ABX8V161_9BURK</name>
<keyword evidence="8 12" id="KW-0067">ATP-binding</keyword>
<dbReference type="CDD" id="cd01174">
    <property type="entry name" value="ribokinase"/>
    <property type="match status" value="1"/>
</dbReference>
<keyword evidence="10 12" id="KW-0630">Potassium</keyword>
<comment type="function">
    <text evidence="12">Catalyzes the phosphorylation of ribose at O-5 in a reaction requiring ATP and magnesium. The resulting D-ribose-5-phosphate can then be used either for sythesis of nucleotides, histidine, and tryptophan, or as a component of the pentose phosphate pathway.</text>
</comment>
<dbReference type="InterPro" id="IPR002139">
    <property type="entry name" value="Ribo/fructo_kinase"/>
</dbReference>
<evidence type="ECO:0000256" key="12">
    <source>
        <dbReference type="HAMAP-Rule" id="MF_01987"/>
    </source>
</evidence>
<dbReference type="SUPFAM" id="SSF53613">
    <property type="entry name" value="Ribokinase-like"/>
    <property type="match status" value="1"/>
</dbReference>
<evidence type="ECO:0000256" key="6">
    <source>
        <dbReference type="ARBA" id="ARBA00022741"/>
    </source>
</evidence>
<dbReference type="PANTHER" id="PTHR10584">
    <property type="entry name" value="SUGAR KINASE"/>
    <property type="match status" value="1"/>
</dbReference>
<evidence type="ECO:0000256" key="1">
    <source>
        <dbReference type="ARBA" id="ARBA00005380"/>
    </source>
</evidence>
<evidence type="ECO:0000256" key="10">
    <source>
        <dbReference type="ARBA" id="ARBA00022958"/>
    </source>
</evidence>
<keyword evidence="4 12" id="KW-0808">Transferase</keyword>
<dbReference type="InterPro" id="IPR011877">
    <property type="entry name" value="Ribokinase"/>
</dbReference>
<comment type="subcellular location">
    <subcellularLocation>
        <location evidence="12">Cytoplasm</location>
    </subcellularLocation>
</comment>
<evidence type="ECO:0000313" key="14">
    <source>
        <dbReference type="EMBL" id="QYD73317.1"/>
    </source>
</evidence>
<feature type="binding site" evidence="12">
    <location>
        <begin position="261"/>
        <end position="262"/>
    </location>
    <ligand>
        <name>ATP</name>
        <dbReference type="ChEBI" id="CHEBI:30616"/>
    </ligand>
</feature>
<keyword evidence="7 12" id="KW-0418">Kinase</keyword>
<keyword evidence="11 12" id="KW-0119">Carbohydrate metabolism</keyword>
<feature type="binding site" evidence="12">
    <location>
        <position position="292"/>
    </location>
    <ligand>
        <name>K(+)</name>
        <dbReference type="ChEBI" id="CHEBI:29103"/>
    </ligand>
</feature>
<keyword evidence="6 12" id="KW-0547">Nucleotide-binding</keyword>
<evidence type="ECO:0000256" key="9">
    <source>
        <dbReference type="ARBA" id="ARBA00022842"/>
    </source>
</evidence>
<evidence type="ECO:0000256" key="7">
    <source>
        <dbReference type="ARBA" id="ARBA00022777"/>
    </source>
</evidence>
<keyword evidence="12" id="KW-0963">Cytoplasm</keyword>
<sequence length="312" mass="31951">MRDDPLPRIVVVGSVNMDLATYVPRFPQPGETLQGSRFLVAPGGKGGNQAIAAARLGAHVALIACVGNDEFGARLMASLEAEGIDCSGVAVSEHAASGIAMVVVDEAGNNSIVTVQGSNGDLTPELVARNLQMLTVARMIVCDLTVPLETVESVLSIAERFDIPVLFNASPVQSPLPARLLRQVDYLVVNEVEAATLAGRPLDSINDAIKIARSLHDAGAPHVLVTLGARGVVAYFADEGGAQVEFFPAAAVTALDTTGAGDTFAGAFATAIVAGASGPRAVAFAQAAAATCVTRAGAAPSIPYLHEIGVEF</sequence>
<feature type="binding site" evidence="12">
    <location>
        <position position="295"/>
    </location>
    <ligand>
        <name>K(+)</name>
        <dbReference type="ChEBI" id="CHEBI:29103"/>
    </ligand>
</feature>
<comment type="similarity">
    <text evidence="1">Belongs to the carbohydrate kinase pfkB family.</text>
</comment>
<comment type="catalytic activity">
    <reaction evidence="12">
        <text>D-ribose + ATP = D-ribose 5-phosphate + ADP + H(+)</text>
        <dbReference type="Rhea" id="RHEA:13697"/>
        <dbReference type="ChEBI" id="CHEBI:15378"/>
        <dbReference type="ChEBI" id="CHEBI:30616"/>
        <dbReference type="ChEBI" id="CHEBI:47013"/>
        <dbReference type="ChEBI" id="CHEBI:78346"/>
        <dbReference type="ChEBI" id="CHEBI:456216"/>
        <dbReference type="EC" id="2.7.1.15"/>
    </reaction>
</comment>
<dbReference type="EC" id="2.7.1.15" evidence="2 12"/>
<protein>
    <recommendedName>
        <fullName evidence="3 12">Ribokinase</fullName>
        <shortName evidence="12">RK</shortName>
        <ecNumber evidence="2 12">2.7.1.15</ecNumber>
    </recommendedName>
</protein>
<evidence type="ECO:0000256" key="5">
    <source>
        <dbReference type="ARBA" id="ARBA00022723"/>
    </source>
</evidence>
<feature type="binding site" evidence="12">
    <location>
        <position position="301"/>
    </location>
    <ligand>
        <name>K(+)</name>
        <dbReference type="ChEBI" id="CHEBI:29103"/>
    </ligand>
</feature>
<dbReference type="Proteomes" id="UP000826462">
    <property type="component" value="Chromosome 2"/>
</dbReference>
<dbReference type="InterPro" id="IPR029056">
    <property type="entry name" value="Ribokinase-like"/>
</dbReference>
<comment type="caution">
    <text evidence="12">Lacks conserved residue(s) required for the propagation of feature annotation.</text>
</comment>
<dbReference type="Gene3D" id="3.40.1190.20">
    <property type="match status" value="1"/>
</dbReference>
<dbReference type="PROSITE" id="PS00584">
    <property type="entry name" value="PFKB_KINASES_2"/>
    <property type="match status" value="1"/>
</dbReference>
<evidence type="ECO:0000256" key="11">
    <source>
        <dbReference type="ARBA" id="ARBA00023277"/>
    </source>
</evidence>
<keyword evidence="9 12" id="KW-0460">Magnesium</keyword>
<dbReference type="Pfam" id="PF00294">
    <property type="entry name" value="PfkB"/>
    <property type="match status" value="1"/>
</dbReference>
<dbReference type="HAMAP" id="MF_01987">
    <property type="entry name" value="Ribokinase"/>
    <property type="match status" value="1"/>
</dbReference>
<dbReference type="NCBIfam" id="TIGR02152">
    <property type="entry name" value="D_ribokin_bact"/>
    <property type="match status" value="1"/>
</dbReference>
<feature type="binding site" evidence="12">
    <location>
        <position position="262"/>
    </location>
    <ligand>
        <name>substrate</name>
    </ligand>
</feature>
<proteinExistence type="inferred from homology"/>
<feature type="domain" description="Carbohydrate kinase PfkB" evidence="13">
    <location>
        <begin position="8"/>
        <end position="303"/>
    </location>
</feature>
<evidence type="ECO:0000259" key="13">
    <source>
        <dbReference type="Pfam" id="PF00294"/>
    </source>
</evidence>
<evidence type="ECO:0000256" key="4">
    <source>
        <dbReference type="ARBA" id="ARBA00022679"/>
    </source>
</evidence>
<feature type="active site" description="Proton acceptor" evidence="12">
    <location>
        <position position="262"/>
    </location>
</feature>
<feature type="binding site" evidence="12">
    <location>
        <begin position="226"/>
        <end position="231"/>
    </location>
    <ligand>
        <name>ATP</name>
        <dbReference type="ChEBI" id="CHEBI:30616"/>
    </ligand>
</feature>
<dbReference type="PANTHER" id="PTHR10584:SF166">
    <property type="entry name" value="RIBOKINASE"/>
    <property type="match status" value="1"/>
</dbReference>
<feature type="binding site" evidence="12">
    <location>
        <position position="190"/>
    </location>
    <ligand>
        <name>ATP</name>
        <dbReference type="ChEBI" id="CHEBI:30616"/>
    </ligand>
</feature>
<comment type="activity regulation">
    <text evidence="12">Activated by a monovalent cation that binds near, but not in, the active site. The most likely occupant of the site in vivo is potassium. Ion binding induces a conformational change that may alter substrate affinity.</text>
</comment>
<accession>A0ABX8V161</accession>
<feature type="binding site" evidence="12">
    <location>
        <position position="256"/>
    </location>
    <ligand>
        <name>K(+)</name>
        <dbReference type="ChEBI" id="CHEBI:29103"/>
    </ligand>
</feature>
<comment type="cofactor">
    <cofactor evidence="12">
        <name>Mg(2+)</name>
        <dbReference type="ChEBI" id="CHEBI:18420"/>
    </cofactor>
    <text evidence="12">Requires a divalent cation, most likely magnesium in vivo, as an electrophilic catalyst to aid phosphoryl group transfer. It is the chelate of the metal and the nucleotide that is the actual substrate.</text>
</comment>
<comment type="similarity">
    <text evidence="12">Belongs to the carbohydrate kinase PfkB family. Ribokinase subfamily.</text>
</comment>
<comment type="pathway">
    <text evidence="12">Carbohydrate metabolism; D-ribose degradation; D-ribose 5-phosphate from beta-D-ribopyranose: step 2/2.</text>
</comment>
<comment type="subunit">
    <text evidence="12">Homodimer.</text>
</comment>
<keyword evidence="15" id="KW-1185">Reference proteome</keyword>
<feature type="binding site" evidence="12">
    <location>
        <begin position="16"/>
        <end position="18"/>
    </location>
    <ligand>
        <name>substrate</name>
    </ligand>
</feature>
<organism evidence="14 15">
    <name type="scientific">Paraburkholderia edwinii</name>
    <dbReference type="NCBI Taxonomy" id="2861782"/>
    <lineage>
        <taxon>Bacteria</taxon>
        <taxon>Pseudomonadati</taxon>
        <taxon>Pseudomonadota</taxon>
        <taxon>Betaproteobacteria</taxon>
        <taxon>Burkholderiales</taxon>
        <taxon>Burkholderiaceae</taxon>
        <taxon>Paraburkholderia</taxon>
    </lineage>
</organism>